<organism evidence="7 8">
    <name type="scientific">Seonamhaeicola algicola</name>
    <dbReference type="NCBI Taxonomy" id="1719036"/>
    <lineage>
        <taxon>Bacteria</taxon>
        <taxon>Pseudomonadati</taxon>
        <taxon>Bacteroidota</taxon>
        <taxon>Flavobacteriia</taxon>
        <taxon>Flavobacteriales</taxon>
        <taxon>Flavobacteriaceae</taxon>
    </lineage>
</organism>
<dbReference type="PANTHER" id="PTHR30250:SF26">
    <property type="entry name" value="PSMA PROTEIN"/>
    <property type="match status" value="1"/>
</dbReference>
<keyword evidence="8" id="KW-1185">Reference proteome</keyword>
<name>A0A5C7ATL7_9FLAO</name>
<dbReference type="Proteomes" id="UP000321790">
    <property type="component" value="Unassembled WGS sequence"/>
</dbReference>
<evidence type="ECO:0000256" key="2">
    <source>
        <dbReference type="ARBA" id="ARBA00022475"/>
    </source>
</evidence>
<keyword evidence="3 6" id="KW-0812">Transmembrane</keyword>
<keyword evidence="4 6" id="KW-1133">Transmembrane helix</keyword>
<dbReference type="PANTHER" id="PTHR30250">
    <property type="entry name" value="PST FAMILY PREDICTED COLANIC ACID TRANSPORTER"/>
    <property type="match status" value="1"/>
</dbReference>
<feature type="transmembrane region" description="Helical" evidence="6">
    <location>
        <begin position="462"/>
        <end position="481"/>
    </location>
</feature>
<dbReference type="OrthoDB" id="5751261at2"/>
<gene>
    <name evidence="7" type="ORF">FUA26_06195</name>
</gene>
<comment type="caution">
    <text evidence="7">The sequence shown here is derived from an EMBL/GenBank/DDBJ whole genome shotgun (WGS) entry which is preliminary data.</text>
</comment>
<keyword evidence="5 6" id="KW-0472">Membrane</keyword>
<feature type="transmembrane region" description="Helical" evidence="6">
    <location>
        <begin position="337"/>
        <end position="357"/>
    </location>
</feature>
<evidence type="ECO:0000256" key="5">
    <source>
        <dbReference type="ARBA" id="ARBA00023136"/>
    </source>
</evidence>
<dbReference type="AlphaFoldDB" id="A0A5C7ATL7"/>
<dbReference type="RefSeq" id="WP_147133114.1">
    <property type="nucleotide sequence ID" value="NZ_VOSC01000019.1"/>
</dbReference>
<comment type="subcellular location">
    <subcellularLocation>
        <location evidence="1">Cell membrane</location>
        <topology evidence="1">Multi-pass membrane protein</topology>
    </subcellularLocation>
</comment>
<proteinExistence type="predicted"/>
<dbReference type="InterPro" id="IPR050833">
    <property type="entry name" value="Poly_Biosynth_Transport"/>
</dbReference>
<feature type="transmembrane region" description="Helical" evidence="6">
    <location>
        <begin position="7"/>
        <end position="26"/>
    </location>
</feature>
<feature type="transmembrane region" description="Helical" evidence="6">
    <location>
        <begin position="124"/>
        <end position="145"/>
    </location>
</feature>
<dbReference type="EMBL" id="VOSC01000019">
    <property type="protein sequence ID" value="TXE11657.1"/>
    <property type="molecule type" value="Genomic_DNA"/>
</dbReference>
<feature type="transmembrane region" description="Helical" evidence="6">
    <location>
        <begin position="310"/>
        <end position="331"/>
    </location>
</feature>
<evidence type="ECO:0000256" key="4">
    <source>
        <dbReference type="ARBA" id="ARBA00022989"/>
    </source>
</evidence>
<dbReference type="GO" id="GO:0005886">
    <property type="term" value="C:plasma membrane"/>
    <property type="evidence" value="ECO:0007669"/>
    <property type="project" value="UniProtKB-SubCell"/>
</dbReference>
<feature type="transmembrane region" description="Helical" evidence="6">
    <location>
        <begin position="157"/>
        <end position="175"/>
    </location>
</feature>
<evidence type="ECO:0000313" key="7">
    <source>
        <dbReference type="EMBL" id="TXE11657.1"/>
    </source>
</evidence>
<feature type="transmembrane region" description="Helical" evidence="6">
    <location>
        <begin position="397"/>
        <end position="418"/>
    </location>
</feature>
<evidence type="ECO:0000256" key="3">
    <source>
        <dbReference type="ARBA" id="ARBA00022692"/>
    </source>
</evidence>
<dbReference type="Pfam" id="PF01943">
    <property type="entry name" value="Polysacc_synt"/>
    <property type="match status" value="1"/>
</dbReference>
<feature type="transmembrane region" description="Helical" evidence="6">
    <location>
        <begin position="369"/>
        <end position="391"/>
    </location>
</feature>
<feature type="transmembrane region" description="Helical" evidence="6">
    <location>
        <begin position="38"/>
        <end position="59"/>
    </location>
</feature>
<feature type="transmembrane region" description="Helical" evidence="6">
    <location>
        <begin position="223"/>
        <end position="241"/>
    </location>
</feature>
<feature type="transmembrane region" description="Helical" evidence="6">
    <location>
        <begin position="438"/>
        <end position="456"/>
    </location>
</feature>
<reference evidence="8" key="1">
    <citation type="submission" date="2019-08" db="EMBL/GenBank/DDBJ databases">
        <title>Seonamhaeicola sediminis sp. nov., isolated from marine sediment.</title>
        <authorList>
            <person name="Cao W.R."/>
        </authorList>
    </citation>
    <scope>NUCLEOTIDE SEQUENCE [LARGE SCALE GENOMIC DNA]</scope>
    <source>
        <strain evidence="8">Gy8</strain>
    </source>
</reference>
<feature type="transmembrane region" description="Helical" evidence="6">
    <location>
        <begin position="181"/>
        <end position="202"/>
    </location>
</feature>
<evidence type="ECO:0000313" key="8">
    <source>
        <dbReference type="Proteomes" id="UP000321790"/>
    </source>
</evidence>
<keyword evidence="2" id="KW-1003">Cell membrane</keyword>
<accession>A0A5C7ATL7</accession>
<sequence length="501" mass="56903">MSQIKKGVVLNYTTIILTNVVGLLLTPFILKSLGQAEYGVYTAIGALVGTISLLDLGLNNTIIRFVAKYKAEKNRQKEENFLATVMLIYLVISVVILILGFLFYNHLETYFSEMDNNEIKVAKTIFILLIINLAVGIPGGSFKAICFGYESFVFPKTLDIIRYVLRCLVVVLVLLSGGKAIALVIIDTIFNFLIILLTFYYIHFKLNVRFKLIELNKNYIKVIFNYSIWIFVYGMVSQFQWKAGHIVLGKISPPEVLAVYAIGVMLGSYYGAFSSAITGVLLPRATQMTINKASSEELTSMMIKVGRVSLIVLLFILGGFTLYGKQFIYLWVGENYYQSWVIALLIMFVYTIPLVQGFTGPLIEAQNKVAFKSLTYLLFMIIGTTIGYYAALDYKGIGMIIGTSIGWLVAQNVMNIFYHKVLNLNIFKFFKELFRKTLVSFIIVMILGYILNFIPGNSWFNFIIKCSLYILIFSVVIYKIGINNYEKKLFQNIFNKAFKRK</sequence>
<feature type="transmembrane region" description="Helical" evidence="6">
    <location>
        <begin position="80"/>
        <end position="104"/>
    </location>
</feature>
<protein>
    <submittedName>
        <fullName evidence="7">Oligosaccharide flippase family protein</fullName>
    </submittedName>
</protein>
<evidence type="ECO:0000256" key="6">
    <source>
        <dbReference type="SAM" id="Phobius"/>
    </source>
</evidence>
<feature type="transmembrane region" description="Helical" evidence="6">
    <location>
        <begin position="257"/>
        <end position="282"/>
    </location>
</feature>
<evidence type="ECO:0000256" key="1">
    <source>
        <dbReference type="ARBA" id="ARBA00004651"/>
    </source>
</evidence>
<dbReference type="InterPro" id="IPR002797">
    <property type="entry name" value="Polysacc_synth"/>
</dbReference>